<dbReference type="RefSeq" id="WP_392814913.1">
    <property type="nucleotide sequence ID" value="NZ_JBICYV010000001.1"/>
</dbReference>
<reference evidence="1 2" key="1">
    <citation type="submission" date="2024-10" db="EMBL/GenBank/DDBJ databases">
        <title>The Natural Products Discovery Center: Release of the First 8490 Sequenced Strains for Exploring Actinobacteria Biosynthetic Diversity.</title>
        <authorList>
            <person name="Kalkreuter E."/>
            <person name="Kautsar S.A."/>
            <person name="Yang D."/>
            <person name="Bader C.D."/>
            <person name="Teijaro C.N."/>
            <person name="Fluegel L."/>
            <person name="Davis C.M."/>
            <person name="Simpson J.R."/>
            <person name="Lauterbach L."/>
            <person name="Steele A.D."/>
            <person name="Gui C."/>
            <person name="Meng S."/>
            <person name="Li G."/>
            <person name="Viehrig K."/>
            <person name="Ye F."/>
            <person name="Su P."/>
            <person name="Kiefer A.F."/>
            <person name="Nichols A."/>
            <person name="Cepeda A.J."/>
            <person name="Yan W."/>
            <person name="Fan B."/>
            <person name="Jiang Y."/>
            <person name="Adhikari A."/>
            <person name="Zheng C.-J."/>
            <person name="Schuster L."/>
            <person name="Cowan T.M."/>
            <person name="Smanski M.J."/>
            <person name="Chevrette M.G."/>
            <person name="De Carvalho L.P.S."/>
            <person name="Shen B."/>
        </authorList>
    </citation>
    <scope>NUCLEOTIDE SEQUENCE [LARGE SCALE GENOMIC DNA]</scope>
    <source>
        <strain evidence="1 2">NPDC048320</strain>
    </source>
</reference>
<name>A0ABW7AX40_9ACTN</name>
<gene>
    <name evidence="1" type="ORF">ACGFZB_03250</name>
</gene>
<proteinExistence type="predicted"/>
<keyword evidence="2" id="KW-1185">Reference proteome</keyword>
<sequence length="122" mass="12939">MARWPYHRRVPWRTSTRTSVAWCTPAGAGGAEIAAARTPRGARAAAHLDTLLDGHDRPAVAAHRPSALVGGLRAVVDPGLDDRRAARAPELLGALPREAFGLLRPSGPPPLRAAEFEDVEVA</sequence>
<evidence type="ECO:0000313" key="2">
    <source>
        <dbReference type="Proteomes" id="UP001604267"/>
    </source>
</evidence>
<dbReference type="EMBL" id="JBICYV010000001">
    <property type="protein sequence ID" value="MFG3009472.1"/>
    <property type="molecule type" value="Genomic_DNA"/>
</dbReference>
<evidence type="ECO:0000313" key="1">
    <source>
        <dbReference type="EMBL" id="MFG3009472.1"/>
    </source>
</evidence>
<dbReference type="Proteomes" id="UP001604267">
    <property type="component" value="Unassembled WGS sequence"/>
</dbReference>
<comment type="caution">
    <text evidence="1">The sequence shown here is derived from an EMBL/GenBank/DDBJ whole genome shotgun (WGS) entry which is preliminary data.</text>
</comment>
<organism evidence="1 2">
    <name type="scientific">Streptomyces cinerochromogenes</name>
    <dbReference type="NCBI Taxonomy" id="66422"/>
    <lineage>
        <taxon>Bacteria</taxon>
        <taxon>Bacillati</taxon>
        <taxon>Actinomycetota</taxon>
        <taxon>Actinomycetes</taxon>
        <taxon>Kitasatosporales</taxon>
        <taxon>Streptomycetaceae</taxon>
        <taxon>Streptomyces</taxon>
    </lineage>
</organism>
<accession>A0ABW7AX40</accession>
<protein>
    <submittedName>
        <fullName evidence="1">Uncharacterized protein</fullName>
    </submittedName>
</protein>